<feature type="compositionally biased region" description="Basic residues" evidence="1">
    <location>
        <begin position="40"/>
        <end position="57"/>
    </location>
</feature>
<gene>
    <name evidence="2" type="ORF">GCM10023318_39420</name>
</gene>
<evidence type="ECO:0000313" key="2">
    <source>
        <dbReference type="EMBL" id="GAA5059180.1"/>
    </source>
</evidence>
<keyword evidence="3" id="KW-1185">Reference proteome</keyword>
<dbReference type="RefSeq" id="WP_345497002.1">
    <property type="nucleotide sequence ID" value="NZ_BAABJM010000003.1"/>
</dbReference>
<feature type="region of interest" description="Disordered" evidence="1">
    <location>
        <begin position="28"/>
        <end position="57"/>
    </location>
</feature>
<sequence>MNKREPLPDPQEKASERADLVAWRRRDALRRGNAAQPLANKRRYRRGSKHKNRTLDA</sequence>
<evidence type="ECO:0008006" key="4">
    <source>
        <dbReference type="Google" id="ProtNLM"/>
    </source>
</evidence>
<organism evidence="2 3">
    <name type="scientific">Nocardia callitridis</name>
    <dbReference type="NCBI Taxonomy" id="648753"/>
    <lineage>
        <taxon>Bacteria</taxon>
        <taxon>Bacillati</taxon>
        <taxon>Actinomycetota</taxon>
        <taxon>Actinomycetes</taxon>
        <taxon>Mycobacteriales</taxon>
        <taxon>Nocardiaceae</taxon>
        <taxon>Nocardia</taxon>
    </lineage>
</organism>
<dbReference type="Proteomes" id="UP001500603">
    <property type="component" value="Unassembled WGS sequence"/>
</dbReference>
<accession>A0ABP9KHS0</accession>
<evidence type="ECO:0000256" key="1">
    <source>
        <dbReference type="SAM" id="MobiDB-lite"/>
    </source>
</evidence>
<name>A0ABP9KHS0_9NOCA</name>
<evidence type="ECO:0000313" key="3">
    <source>
        <dbReference type="Proteomes" id="UP001500603"/>
    </source>
</evidence>
<comment type="caution">
    <text evidence="2">The sequence shown here is derived from an EMBL/GenBank/DDBJ whole genome shotgun (WGS) entry which is preliminary data.</text>
</comment>
<proteinExistence type="predicted"/>
<protein>
    <recommendedName>
        <fullName evidence="4">50S ribosomal protein L32</fullName>
    </recommendedName>
</protein>
<dbReference type="EMBL" id="BAABJM010000003">
    <property type="protein sequence ID" value="GAA5059180.1"/>
    <property type="molecule type" value="Genomic_DNA"/>
</dbReference>
<reference evidence="3" key="1">
    <citation type="journal article" date="2019" name="Int. J. Syst. Evol. Microbiol.">
        <title>The Global Catalogue of Microorganisms (GCM) 10K type strain sequencing project: providing services to taxonomists for standard genome sequencing and annotation.</title>
        <authorList>
            <consortium name="The Broad Institute Genomics Platform"/>
            <consortium name="The Broad Institute Genome Sequencing Center for Infectious Disease"/>
            <person name="Wu L."/>
            <person name="Ma J."/>
        </authorList>
    </citation>
    <scope>NUCLEOTIDE SEQUENCE [LARGE SCALE GENOMIC DNA]</scope>
    <source>
        <strain evidence="3">JCM 18298</strain>
    </source>
</reference>